<feature type="region of interest" description="Disordered" evidence="1">
    <location>
        <begin position="349"/>
        <end position="375"/>
    </location>
</feature>
<evidence type="ECO:0000256" key="1">
    <source>
        <dbReference type="SAM" id="MobiDB-lite"/>
    </source>
</evidence>
<feature type="compositionally biased region" description="Low complexity" evidence="1">
    <location>
        <begin position="359"/>
        <end position="370"/>
    </location>
</feature>
<feature type="region of interest" description="Disordered" evidence="1">
    <location>
        <begin position="996"/>
        <end position="1270"/>
    </location>
</feature>
<dbReference type="GeneID" id="96005721"/>
<feature type="compositionally biased region" description="Basic residues" evidence="1">
    <location>
        <begin position="1168"/>
        <end position="1178"/>
    </location>
</feature>
<feature type="compositionally biased region" description="Low complexity" evidence="1">
    <location>
        <begin position="843"/>
        <end position="865"/>
    </location>
</feature>
<evidence type="ECO:0000313" key="2">
    <source>
        <dbReference type="EMBL" id="KAL1587215.1"/>
    </source>
</evidence>
<feature type="region of interest" description="Disordered" evidence="1">
    <location>
        <begin position="839"/>
        <end position="903"/>
    </location>
</feature>
<dbReference type="AlphaFoldDB" id="A0AB34KV32"/>
<accession>A0AB34KV32</accession>
<reference evidence="2 3" key="1">
    <citation type="journal article" date="2020" name="Microbiol. Resour. Announc.">
        <title>Draft Genome Sequence of a Cladosporium Species Isolated from the Mesophotic Ascidian Didemnum maculosum.</title>
        <authorList>
            <person name="Gioti A."/>
            <person name="Siaperas R."/>
            <person name="Nikolaivits E."/>
            <person name="Le Goff G."/>
            <person name="Ouazzani J."/>
            <person name="Kotoulas G."/>
            <person name="Topakas E."/>
        </authorList>
    </citation>
    <scope>NUCLEOTIDE SEQUENCE [LARGE SCALE GENOMIC DNA]</scope>
    <source>
        <strain evidence="2 3">TM138-S3</strain>
    </source>
</reference>
<gene>
    <name evidence="2" type="ORF">WHR41_04277</name>
</gene>
<proteinExistence type="predicted"/>
<feature type="region of interest" description="Disordered" evidence="1">
    <location>
        <begin position="299"/>
        <end position="322"/>
    </location>
</feature>
<dbReference type="Proteomes" id="UP000803884">
    <property type="component" value="Unassembled WGS sequence"/>
</dbReference>
<keyword evidence="3" id="KW-1185">Reference proteome</keyword>
<feature type="region of interest" description="Disordered" evidence="1">
    <location>
        <begin position="771"/>
        <end position="823"/>
    </location>
</feature>
<feature type="region of interest" description="Disordered" evidence="1">
    <location>
        <begin position="697"/>
        <end position="729"/>
    </location>
</feature>
<name>A0AB34KV32_9PEZI</name>
<feature type="region of interest" description="Disordered" evidence="1">
    <location>
        <begin position="388"/>
        <end position="408"/>
    </location>
</feature>
<feature type="compositionally biased region" description="Basic and acidic residues" evidence="1">
    <location>
        <begin position="303"/>
        <end position="322"/>
    </location>
</feature>
<feature type="region of interest" description="Disordered" evidence="1">
    <location>
        <begin position="202"/>
        <end position="240"/>
    </location>
</feature>
<feature type="compositionally biased region" description="Basic and acidic residues" evidence="1">
    <location>
        <begin position="771"/>
        <end position="783"/>
    </location>
</feature>
<evidence type="ECO:0000313" key="3">
    <source>
        <dbReference type="Proteomes" id="UP000803884"/>
    </source>
</evidence>
<sequence>MAGIETASAVIGVAQVGFSLARTLNTYIGDFKDSRESIITLASELDATIIQVQELNSLVANNKSIQTPENGSLKLAEKCVKDSDRLIKKLVQLLTKAHLPEDPKAIVNIKPEDIIVSKLTRAYWPLVKPQVDVVKSELHVMKTDILIARSCIQAQSGSTPADRAAGSENIVALAKSKHLARRLLREAKAEEQRSAMARYIPDPTAHSTAGDLANTRPPRVPVNSPGYQMPPYRSGIARGSYDDAKDTEAMARDLRDSIIYDLHRKEVEQKEKEAEAEKAREQAVALYQATLKERLSRLQEQTEATRRQMKEKFGTNLNEERVKEFLDEQRSRQLQDEFGDTLMQFGIGSAQPQKDTQKSSQNGSESGGSRSSKRRWFFNRSSSRSSLRSDVRHSLRTPGYSDASSQPSTNTRFLHIVSAYDAAEGKYNYQTFENPAMKHHPCGTFCDLETTMKAWQAVPDIIKHSTAKWVEDTFPDRVWHLHAALPIEKDVRRSRRLLQKAVLGATLHQGMSSILLVYSSTEPQAASEIDMKASVTDSASDAYNASAPAPESTTSRVELSQTDVEQMREWLTNKGLSTDKIAQLESLVAKKKSPPNGDEPAVAAVDEMLTVEQSKVEKDQKSGTARSRSRLDDINSRAAIEERAPYDAYMDLPPPPPPIPAYPALYAPSRVDTYDRYVPLADRSPYDYDSFELGLSTPGIRSRREESRLPPPAPRHAGSYDEWRYGGQKPREKSIRFADDEETLYRARRDEMRARKLEEELIEERVKLLEERRAEQRSRDEATARNGRPMQYMERRRERTPSPPPAPRSQYYGTELGLPSRTRDYSESAIYPERPITVRSRGRSGYRSVSPQNPYAPRAHAPHPAINIYNTHLPDAGREDDVPYKPGDRLDRSNRHPRALRRSSFVPIPAQESERPYSIPEETLVTRYRPPERLRSGSYNEGKFSLPQQYNFDIDIPARTRSPEEIQDDASDAEDAMLGDEELKNKMLVKYTSGIAFAPPSKEPPSGTVHSISDSGTVEEPPARETVAEPSAHISQIISHHTDNRPQRKYTTTMEEVNEAEETEVGPVPSRDSSPWTRARVTSSTSSSRSRSRRRRSRFDVDNESAESTPERVSGPASPEPTTEDSGTEAMSGNKSIAAVAHEPLAPVPAGEPVDYGVDDSWGSFGVSKKKKKKKKKNNATPMRETMRELEEGVIVEEINPTPPPPPVEDSDSAGWGWGKTKKTKEKRKDSSENSETEVVLEPTPGSPRSSVDEQERKNKYLPPPPKRWW</sequence>
<dbReference type="RefSeq" id="XP_069230320.1">
    <property type="nucleotide sequence ID" value="XM_069372883.1"/>
</dbReference>
<organism evidence="2 3">
    <name type="scientific">Cladosporium halotolerans</name>
    <dbReference type="NCBI Taxonomy" id="1052096"/>
    <lineage>
        <taxon>Eukaryota</taxon>
        <taxon>Fungi</taxon>
        <taxon>Dikarya</taxon>
        <taxon>Ascomycota</taxon>
        <taxon>Pezizomycotina</taxon>
        <taxon>Dothideomycetes</taxon>
        <taxon>Dothideomycetidae</taxon>
        <taxon>Cladosporiales</taxon>
        <taxon>Cladosporiaceae</taxon>
        <taxon>Cladosporium</taxon>
    </lineage>
</organism>
<protein>
    <recommendedName>
        <fullName evidence="4">Fungal N-terminal domain-containing protein</fullName>
    </recommendedName>
</protein>
<dbReference type="EMBL" id="JAAQHG020000011">
    <property type="protein sequence ID" value="KAL1587215.1"/>
    <property type="molecule type" value="Genomic_DNA"/>
</dbReference>
<feature type="compositionally biased region" description="Basic and acidic residues" evidence="1">
    <location>
        <begin position="875"/>
        <end position="894"/>
    </location>
</feature>
<comment type="caution">
    <text evidence="2">The sequence shown here is derived from an EMBL/GenBank/DDBJ whole genome shotgun (WGS) entry which is preliminary data.</text>
</comment>
<feature type="compositionally biased region" description="Low complexity" evidence="1">
    <location>
        <begin position="1077"/>
        <end position="1089"/>
    </location>
</feature>
<feature type="compositionally biased region" description="Basic and acidic residues" evidence="1">
    <location>
        <begin position="718"/>
        <end position="729"/>
    </location>
</feature>
<evidence type="ECO:0008006" key="4">
    <source>
        <dbReference type="Google" id="ProtNLM"/>
    </source>
</evidence>